<dbReference type="Gene3D" id="1.25.40.590">
    <property type="entry name" value="Type IV / VI secretion system, DotU"/>
    <property type="match status" value="1"/>
</dbReference>
<keyword evidence="1" id="KW-1133">Transmembrane helix</keyword>
<name>A0AAD0QVH7_PSEDL</name>
<dbReference type="EMBL" id="CP031146">
    <property type="protein sequence ID" value="AXM95515.1"/>
    <property type="molecule type" value="Genomic_DNA"/>
</dbReference>
<dbReference type="InterPro" id="IPR038522">
    <property type="entry name" value="T4/T6SS_DotU_sf"/>
</dbReference>
<evidence type="ECO:0000256" key="1">
    <source>
        <dbReference type="SAM" id="Phobius"/>
    </source>
</evidence>
<feature type="domain" description="Type IV / VI secretion system DotU" evidence="2">
    <location>
        <begin position="8"/>
        <end position="208"/>
    </location>
</feature>
<dbReference type="GeneID" id="49613112"/>
<sequence length="222" mass="24717">MMVHRFAACWLPVFSATKRGLADPVQTFETLTPLLVSSLDSAAATAREQRFPDAQINEAMFALVAWMDEAALTTSWCGAASWRQAPLQQRYFSTGRAGVEFFQRLEALPADSQGVREVFGLALLSGFQGAFATRPSVELVRYRRACLRQILAENKVPLTDGSSPLFAHAQYLLPQRSRLNRRGLSDLALTLLTVVPLLLLCGLYEYFDLLLGQKFLLLVRGF</sequence>
<accession>A0AAD0QVH7</accession>
<gene>
    <name evidence="3" type="ORF">DVB73_06735</name>
</gene>
<dbReference type="Proteomes" id="UP000256503">
    <property type="component" value="Chromosome"/>
</dbReference>
<evidence type="ECO:0000313" key="4">
    <source>
        <dbReference type="Proteomes" id="UP000256503"/>
    </source>
</evidence>
<dbReference type="Pfam" id="PF09850">
    <property type="entry name" value="DotU"/>
    <property type="match status" value="1"/>
</dbReference>
<keyword evidence="1" id="KW-0812">Transmembrane</keyword>
<keyword evidence="1" id="KW-0472">Membrane</keyword>
<protein>
    <submittedName>
        <fullName evidence="3">DotU family type IV/VI secretion system protein</fullName>
    </submittedName>
</protein>
<dbReference type="PANTHER" id="PTHR38033">
    <property type="entry name" value="MEMBRANE PROTEIN-RELATED"/>
    <property type="match status" value="1"/>
</dbReference>
<proteinExistence type="predicted"/>
<dbReference type="NCBIfam" id="TIGR03349">
    <property type="entry name" value="IV_VI_DotU"/>
    <property type="match status" value="1"/>
</dbReference>
<dbReference type="InterPro" id="IPR017732">
    <property type="entry name" value="T4/T6SS_DotU"/>
</dbReference>
<feature type="transmembrane region" description="Helical" evidence="1">
    <location>
        <begin position="187"/>
        <end position="207"/>
    </location>
</feature>
<evidence type="ECO:0000259" key="2">
    <source>
        <dbReference type="Pfam" id="PF09850"/>
    </source>
</evidence>
<organism evidence="3 4">
    <name type="scientific">Pseudomonas plecoglossicida</name>
    <dbReference type="NCBI Taxonomy" id="70775"/>
    <lineage>
        <taxon>Bacteria</taxon>
        <taxon>Pseudomonadati</taxon>
        <taxon>Pseudomonadota</taxon>
        <taxon>Gammaproteobacteria</taxon>
        <taxon>Pseudomonadales</taxon>
        <taxon>Pseudomonadaceae</taxon>
        <taxon>Pseudomonas</taxon>
    </lineage>
</organism>
<dbReference type="RefSeq" id="WP_016394455.1">
    <property type="nucleotide sequence ID" value="NZ_BSOM01000021.1"/>
</dbReference>
<reference evidence="3 4" key="1">
    <citation type="submission" date="2018-07" db="EMBL/GenBank/DDBJ databases">
        <title>Complete genome sequence of a Pseudomonas plecoglossicida strain pathogenic to the marine fish, Larimichthys crocea.</title>
        <authorList>
            <person name="Tao Z."/>
        </authorList>
    </citation>
    <scope>NUCLEOTIDE SEQUENCE [LARGE SCALE GENOMIC DNA]</scope>
    <source>
        <strain evidence="3 4">XSDHY-P</strain>
    </source>
</reference>
<dbReference type="PANTHER" id="PTHR38033:SF1">
    <property type="entry name" value="DOTU FAMILY TYPE IV_VI SECRETION SYSTEM PROTEIN"/>
    <property type="match status" value="1"/>
</dbReference>
<dbReference type="AlphaFoldDB" id="A0AAD0QVH7"/>
<evidence type="ECO:0000313" key="3">
    <source>
        <dbReference type="EMBL" id="AXM95515.1"/>
    </source>
</evidence>